<dbReference type="PIRSF" id="PIRSF002155">
    <property type="entry name" value="Ribosomal_L1"/>
    <property type="match status" value="1"/>
</dbReference>
<name>A0A1F8CVR0_9BACT</name>
<dbReference type="AlphaFoldDB" id="A0A1F8CVR0"/>
<proteinExistence type="inferred from homology"/>
<dbReference type="InterPro" id="IPR002143">
    <property type="entry name" value="Ribosomal_uL1"/>
</dbReference>
<evidence type="ECO:0000313" key="10">
    <source>
        <dbReference type="Proteomes" id="UP000178999"/>
    </source>
</evidence>
<comment type="similarity">
    <text evidence="1">Belongs to the universal ribosomal protein uL1 family.</text>
</comment>
<dbReference type="SUPFAM" id="SSF56808">
    <property type="entry name" value="Ribosomal protein L1"/>
    <property type="match status" value="1"/>
</dbReference>
<dbReference type="EMBL" id="MGHY01000009">
    <property type="protein sequence ID" value="OGM79635.1"/>
    <property type="molecule type" value="Genomic_DNA"/>
</dbReference>
<feature type="compositionally biased region" description="Polar residues" evidence="8">
    <location>
        <begin position="1"/>
        <end position="10"/>
    </location>
</feature>
<dbReference type="GO" id="GO:0006412">
    <property type="term" value="P:translation"/>
    <property type="evidence" value="ECO:0007669"/>
    <property type="project" value="InterPro"/>
</dbReference>
<keyword evidence="5" id="KW-0687">Ribonucleoprotein</keyword>
<evidence type="ECO:0000313" key="9">
    <source>
        <dbReference type="EMBL" id="OGM79635.1"/>
    </source>
</evidence>
<evidence type="ECO:0000256" key="8">
    <source>
        <dbReference type="SAM" id="MobiDB-lite"/>
    </source>
</evidence>
<evidence type="ECO:0000256" key="4">
    <source>
        <dbReference type="ARBA" id="ARBA00022980"/>
    </source>
</evidence>
<dbReference type="PANTHER" id="PTHR36427:SF3">
    <property type="entry name" value="LARGE RIBOSOMAL SUBUNIT PROTEIN UL1M"/>
    <property type="match status" value="1"/>
</dbReference>
<dbReference type="Pfam" id="PF00687">
    <property type="entry name" value="Ribosomal_L1"/>
    <property type="match status" value="1"/>
</dbReference>
<comment type="caution">
    <text evidence="9">The sequence shown here is derived from an EMBL/GenBank/DDBJ whole genome shotgun (WGS) entry which is preliminary data.</text>
</comment>
<evidence type="ECO:0000256" key="3">
    <source>
        <dbReference type="ARBA" id="ARBA00022845"/>
    </source>
</evidence>
<protein>
    <recommendedName>
        <fullName evidence="6">Large ribosomal subunit protein uL1</fullName>
    </recommendedName>
    <alternativeName>
        <fullName evidence="7">50S ribosomal protein L1</fullName>
    </alternativeName>
</protein>
<keyword evidence="3" id="KW-0810">Translation regulation</keyword>
<dbReference type="InterPro" id="IPR028364">
    <property type="entry name" value="Ribosomal_uL1/biogenesis"/>
</dbReference>
<evidence type="ECO:0000256" key="7">
    <source>
        <dbReference type="ARBA" id="ARBA00035452"/>
    </source>
</evidence>
<dbReference type="Gene3D" id="3.30.190.20">
    <property type="match status" value="1"/>
</dbReference>
<dbReference type="GO" id="GO:0015934">
    <property type="term" value="C:large ribosomal subunit"/>
    <property type="evidence" value="ECO:0007669"/>
    <property type="project" value="InterPro"/>
</dbReference>
<evidence type="ECO:0000256" key="2">
    <source>
        <dbReference type="ARBA" id="ARBA00022491"/>
    </source>
</evidence>
<keyword evidence="4" id="KW-0689">Ribosomal protein</keyword>
<dbReference type="InterPro" id="IPR023674">
    <property type="entry name" value="Ribosomal_uL1-like"/>
</dbReference>
<dbReference type="Gene3D" id="3.40.50.790">
    <property type="match status" value="1"/>
</dbReference>
<evidence type="ECO:0000256" key="6">
    <source>
        <dbReference type="ARBA" id="ARBA00035241"/>
    </source>
</evidence>
<dbReference type="GO" id="GO:0006417">
    <property type="term" value="P:regulation of translation"/>
    <property type="evidence" value="ECO:0007669"/>
    <property type="project" value="UniProtKB-KW"/>
</dbReference>
<organism evidence="9 10">
    <name type="scientific">Candidatus Woesebacteria bacterium RIFOXYB1_FULL_38_16</name>
    <dbReference type="NCBI Taxonomy" id="1802538"/>
    <lineage>
        <taxon>Bacteria</taxon>
        <taxon>Candidatus Woeseibacteriota</taxon>
    </lineage>
</organism>
<gene>
    <name evidence="9" type="ORF">A2382_01800</name>
</gene>
<dbReference type="InterPro" id="IPR016095">
    <property type="entry name" value="Ribosomal_uL1_3-a/b-sand"/>
</dbReference>
<evidence type="ECO:0000256" key="1">
    <source>
        <dbReference type="ARBA" id="ARBA00010531"/>
    </source>
</evidence>
<dbReference type="GO" id="GO:0003723">
    <property type="term" value="F:RNA binding"/>
    <property type="evidence" value="ECO:0007669"/>
    <property type="project" value="InterPro"/>
</dbReference>
<evidence type="ECO:0000256" key="5">
    <source>
        <dbReference type="ARBA" id="ARBA00023274"/>
    </source>
</evidence>
<dbReference type="PANTHER" id="PTHR36427">
    <property type="entry name" value="54S RIBOSOMAL PROTEIN L1, MITOCHONDRIAL"/>
    <property type="match status" value="1"/>
</dbReference>
<keyword evidence="2" id="KW-0678">Repressor</keyword>
<dbReference type="Proteomes" id="UP000178999">
    <property type="component" value="Unassembled WGS sequence"/>
</dbReference>
<accession>A0A1F8CVR0</accession>
<dbReference type="STRING" id="1802538.A2382_01800"/>
<feature type="region of interest" description="Disordered" evidence="8">
    <location>
        <begin position="1"/>
        <end position="20"/>
    </location>
</feature>
<sequence length="237" mass="26769">MGKTKTQLVNETEVEKENSEKNIKAFSVEKKVTSSSKEKKKRVRGKKYSEQKAKTGLTKIYTLDAAIRLIKEISFWKKDGTMEMHILVKRTGINLNLDLPHGSGKTKRLEFATESTLTKLKQGKIDFDVLFATPEFMAQLVPFAKILGPRGLMPNPKTKTLIKSEEEMSKFSADSLSVKTEKKAPVIHTIFGKVSMKDEDLLENARVIFEKIGERNIVRAYIKSTMSPSVRIDISSN</sequence>
<dbReference type="GO" id="GO:0003735">
    <property type="term" value="F:structural constituent of ribosome"/>
    <property type="evidence" value="ECO:0007669"/>
    <property type="project" value="InterPro"/>
</dbReference>
<reference evidence="9 10" key="1">
    <citation type="journal article" date="2016" name="Nat. Commun.">
        <title>Thousands of microbial genomes shed light on interconnected biogeochemical processes in an aquifer system.</title>
        <authorList>
            <person name="Anantharaman K."/>
            <person name="Brown C.T."/>
            <person name="Hug L.A."/>
            <person name="Sharon I."/>
            <person name="Castelle C.J."/>
            <person name="Probst A.J."/>
            <person name="Thomas B.C."/>
            <person name="Singh A."/>
            <person name="Wilkins M.J."/>
            <person name="Karaoz U."/>
            <person name="Brodie E.L."/>
            <person name="Williams K.H."/>
            <person name="Hubbard S.S."/>
            <person name="Banfield J.F."/>
        </authorList>
    </citation>
    <scope>NUCLEOTIDE SEQUENCE [LARGE SCALE GENOMIC DNA]</scope>
</reference>
<dbReference type="CDD" id="cd00403">
    <property type="entry name" value="Ribosomal_L1"/>
    <property type="match status" value="1"/>
</dbReference>